<sequence>MKRYYEELPHPYRIFEDFIGQIIHGGAEALLDAGCGRSAPVLKNFKGKARLLVGVDLVRFKADGGGLHLVNAELGRLPFAPNSFDCVFSRSVFEHLSDPLAVYKEIYRILRPSGTLVFLTANMWDYATVVARLVPESWHGRIVKFAEGREEEDTFPTFYKTNTYSAIERLCRASGFTIEKLEYLSQYPNYLTFNGFLFFFGTCYEHCIRRKKALRFLRGWILAVLRKPELYPDA</sequence>
<dbReference type="AlphaFoldDB" id="A0A832A390"/>
<name>A0A832A390_9BACT</name>
<proteinExistence type="predicted"/>
<dbReference type="SUPFAM" id="SSF53335">
    <property type="entry name" value="S-adenosyl-L-methionine-dependent methyltransferases"/>
    <property type="match status" value="1"/>
</dbReference>
<protein>
    <submittedName>
        <fullName evidence="2">Class I SAM-dependent methyltransferase</fullName>
    </submittedName>
</protein>
<evidence type="ECO:0000313" key="2">
    <source>
        <dbReference type="EMBL" id="HFK98638.1"/>
    </source>
</evidence>
<dbReference type="GO" id="GO:0032259">
    <property type="term" value="P:methylation"/>
    <property type="evidence" value="ECO:0007669"/>
    <property type="project" value="UniProtKB-KW"/>
</dbReference>
<accession>A0A832A390</accession>
<feature type="domain" description="Methyltransferase type 11" evidence="1">
    <location>
        <begin position="31"/>
        <end position="118"/>
    </location>
</feature>
<organism evidence="2">
    <name type="scientific">Desulfacinum infernum</name>
    <dbReference type="NCBI Taxonomy" id="35837"/>
    <lineage>
        <taxon>Bacteria</taxon>
        <taxon>Pseudomonadati</taxon>
        <taxon>Thermodesulfobacteriota</taxon>
        <taxon>Syntrophobacteria</taxon>
        <taxon>Syntrophobacterales</taxon>
        <taxon>Syntrophobacteraceae</taxon>
        <taxon>Desulfacinum</taxon>
    </lineage>
</organism>
<keyword evidence="2" id="KW-0489">Methyltransferase</keyword>
<dbReference type="PANTHER" id="PTHR43591">
    <property type="entry name" value="METHYLTRANSFERASE"/>
    <property type="match status" value="1"/>
</dbReference>
<dbReference type="GO" id="GO:0008757">
    <property type="term" value="F:S-adenosylmethionine-dependent methyltransferase activity"/>
    <property type="evidence" value="ECO:0007669"/>
    <property type="project" value="InterPro"/>
</dbReference>
<dbReference type="InterPro" id="IPR013216">
    <property type="entry name" value="Methyltransf_11"/>
</dbReference>
<reference evidence="2" key="1">
    <citation type="journal article" date="2020" name="mSystems">
        <title>Genome- and Community-Level Interaction Insights into Carbon Utilization and Element Cycling Functions of Hydrothermarchaeota in Hydrothermal Sediment.</title>
        <authorList>
            <person name="Zhou Z."/>
            <person name="Liu Y."/>
            <person name="Xu W."/>
            <person name="Pan J."/>
            <person name="Luo Z.H."/>
            <person name="Li M."/>
        </authorList>
    </citation>
    <scope>NUCLEOTIDE SEQUENCE [LARGE SCALE GENOMIC DNA]</scope>
    <source>
        <strain evidence="2">SpSt-456</strain>
    </source>
</reference>
<dbReference type="InterPro" id="IPR029063">
    <property type="entry name" value="SAM-dependent_MTases_sf"/>
</dbReference>
<gene>
    <name evidence="2" type="ORF">ENS06_15095</name>
</gene>
<keyword evidence="2" id="KW-0808">Transferase</keyword>
<comment type="caution">
    <text evidence="2">The sequence shown here is derived from an EMBL/GenBank/DDBJ whole genome shotgun (WGS) entry which is preliminary data.</text>
</comment>
<dbReference type="Pfam" id="PF08241">
    <property type="entry name" value="Methyltransf_11"/>
    <property type="match status" value="1"/>
</dbReference>
<dbReference type="EMBL" id="DSTK01000041">
    <property type="protein sequence ID" value="HFK98638.1"/>
    <property type="molecule type" value="Genomic_DNA"/>
</dbReference>
<dbReference type="CDD" id="cd02440">
    <property type="entry name" value="AdoMet_MTases"/>
    <property type="match status" value="1"/>
</dbReference>
<dbReference type="Gene3D" id="3.40.50.150">
    <property type="entry name" value="Vaccinia Virus protein VP39"/>
    <property type="match status" value="1"/>
</dbReference>
<evidence type="ECO:0000259" key="1">
    <source>
        <dbReference type="Pfam" id="PF08241"/>
    </source>
</evidence>
<dbReference type="PANTHER" id="PTHR43591:SF110">
    <property type="entry name" value="RHODANESE DOMAIN-CONTAINING PROTEIN"/>
    <property type="match status" value="1"/>
</dbReference>